<dbReference type="AlphaFoldDB" id="A0A183J0A9"/>
<evidence type="ECO:0000313" key="3">
    <source>
        <dbReference type="WBParaSite" id="SBAD_0000964001-mRNA-1"/>
    </source>
</evidence>
<organism evidence="3">
    <name type="scientific">Soboliphyme baturini</name>
    <dbReference type="NCBI Taxonomy" id="241478"/>
    <lineage>
        <taxon>Eukaryota</taxon>
        <taxon>Metazoa</taxon>
        <taxon>Ecdysozoa</taxon>
        <taxon>Nematoda</taxon>
        <taxon>Enoplea</taxon>
        <taxon>Dorylaimia</taxon>
        <taxon>Dioctophymatida</taxon>
        <taxon>Dioctophymatoidea</taxon>
        <taxon>Soboliphymatidae</taxon>
        <taxon>Soboliphyme</taxon>
    </lineage>
</organism>
<reference evidence="1 2" key="2">
    <citation type="submission" date="2018-11" db="EMBL/GenBank/DDBJ databases">
        <authorList>
            <consortium name="Pathogen Informatics"/>
        </authorList>
    </citation>
    <scope>NUCLEOTIDE SEQUENCE [LARGE SCALE GENOMIC DNA]</scope>
</reference>
<dbReference type="EMBL" id="UZAM01012561">
    <property type="protein sequence ID" value="VDP22421.1"/>
    <property type="molecule type" value="Genomic_DNA"/>
</dbReference>
<gene>
    <name evidence="1" type="ORF">SBAD_LOCUS9307</name>
</gene>
<reference evidence="3" key="1">
    <citation type="submission" date="2016-06" db="UniProtKB">
        <authorList>
            <consortium name="WormBaseParasite"/>
        </authorList>
    </citation>
    <scope>IDENTIFICATION</scope>
</reference>
<sequence>MTTNSRSFHCSLYRKFLSLDLFATDTNHMEDESSLETVCLKPERPTFFIDLRGQTFGGDSMCNKEVEQLMKTKGECEQLLLDFTTRTINPVARQLLYRSDNKESEQGCNEALLPGGEVGQCFSEKNDGKMVTISPPHGDAIKQRLANYKLLTERTCC</sequence>
<protein>
    <submittedName>
        <fullName evidence="1 3">Uncharacterized protein</fullName>
    </submittedName>
</protein>
<dbReference type="WBParaSite" id="SBAD_0000964001-mRNA-1">
    <property type="protein sequence ID" value="SBAD_0000964001-mRNA-1"/>
    <property type="gene ID" value="SBAD_0000964001"/>
</dbReference>
<evidence type="ECO:0000313" key="1">
    <source>
        <dbReference type="EMBL" id="VDP22421.1"/>
    </source>
</evidence>
<keyword evidence="2" id="KW-1185">Reference proteome</keyword>
<proteinExistence type="predicted"/>
<name>A0A183J0A9_9BILA</name>
<dbReference type="Proteomes" id="UP000270296">
    <property type="component" value="Unassembled WGS sequence"/>
</dbReference>
<accession>A0A183J0A9</accession>
<evidence type="ECO:0000313" key="2">
    <source>
        <dbReference type="Proteomes" id="UP000270296"/>
    </source>
</evidence>